<keyword evidence="2" id="KW-1185">Reference proteome</keyword>
<dbReference type="EMBL" id="JACVVK020000721">
    <property type="protein sequence ID" value="KAK7452237.1"/>
    <property type="molecule type" value="Genomic_DNA"/>
</dbReference>
<dbReference type="Proteomes" id="UP001519460">
    <property type="component" value="Unassembled WGS sequence"/>
</dbReference>
<evidence type="ECO:0000313" key="2">
    <source>
        <dbReference type="Proteomes" id="UP001519460"/>
    </source>
</evidence>
<comment type="caution">
    <text evidence="1">The sequence shown here is derived from an EMBL/GenBank/DDBJ whole genome shotgun (WGS) entry which is preliminary data.</text>
</comment>
<evidence type="ECO:0000313" key="1">
    <source>
        <dbReference type="EMBL" id="KAK7452237.1"/>
    </source>
</evidence>
<dbReference type="AlphaFoldDB" id="A0ABD0J2M1"/>
<proteinExistence type="predicted"/>
<reference evidence="1 2" key="1">
    <citation type="journal article" date="2023" name="Sci. Data">
        <title>Genome assembly of the Korean intertidal mud-creeper Batillaria attramentaria.</title>
        <authorList>
            <person name="Patra A.K."/>
            <person name="Ho P.T."/>
            <person name="Jun S."/>
            <person name="Lee S.J."/>
            <person name="Kim Y."/>
            <person name="Won Y.J."/>
        </authorList>
    </citation>
    <scope>NUCLEOTIDE SEQUENCE [LARGE SCALE GENOMIC DNA]</scope>
    <source>
        <strain evidence="1">Wonlab-2016</strain>
    </source>
</reference>
<organism evidence="1 2">
    <name type="scientific">Batillaria attramentaria</name>
    <dbReference type="NCBI Taxonomy" id="370345"/>
    <lineage>
        <taxon>Eukaryota</taxon>
        <taxon>Metazoa</taxon>
        <taxon>Spiralia</taxon>
        <taxon>Lophotrochozoa</taxon>
        <taxon>Mollusca</taxon>
        <taxon>Gastropoda</taxon>
        <taxon>Caenogastropoda</taxon>
        <taxon>Sorbeoconcha</taxon>
        <taxon>Cerithioidea</taxon>
        <taxon>Batillariidae</taxon>
        <taxon>Batillaria</taxon>
    </lineage>
</organism>
<sequence length="82" mass="9318">MGLRPTESSSCTVRITLKAGDPGHQLLLSRLLPRKTNVNMPRMRFLANHRPQNRQFYCIWCTLTRPLLLRHLSGGYKTAVAG</sequence>
<name>A0ABD0J2M1_9CAEN</name>
<accession>A0ABD0J2M1</accession>
<protein>
    <submittedName>
        <fullName evidence="1">Uncharacterized protein</fullName>
    </submittedName>
</protein>
<gene>
    <name evidence="1" type="ORF">BaRGS_00039765</name>
</gene>